<dbReference type="NCBIfam" id="TIGR00007">
    <property type="entry name" value="1-(5-phosphoribosyl)-5-[(5-phosphoribosylamino)methylideneamino]imidazole-4-carboxamide isomerase"/>
    <property type="match status" value="1"/>
</dbReference>
<keyword evidence="7 12" id="KW-0963">Cytoplasm</keyword>
<keyword evidence="9 12" id="KW-0368">Histidine biosynthesis</keyword>
<evidence type="ECO:0000256" key="6">
    <source>
        <dbReference type="ARBA" id="ARBA00018464"/>
    </source>
</evidence>
<gene>
    <name evidence="12 15" type="primary">hisA</name>
    <name evidence="15" type="ORF">H9728_04630</name>
</gene>
<evidence type="ECO:0000256" key="4">
    <source>
        <dbReference type="ARBA" id="ARBA00009667"/>
    </source>
</evidence>
<evidence type="ECO:0000256" key="10">
    <source>
        <dbReference type="ARBA" id="ARBA00023235"/>
    </source>
</evidence>
<comment type="subcellular location">
    <subcellularLocation>
        <location evidence="2 12 14">Cytoplasm</location>
    </subcellularLocation>
</comment>
<comment type="catalytic activity">
    <reaction evidence="1 12 14">
        <text>1-(5-phospho-beta-D-ribosyl)-5-[(5-phospho-beta-D-ribosylamino)methylideneamino]imidazole-4-carboxamide = 5-[(5-phospho-1-deoxy-D-ribulos-1-ylimino)methylamino]-1-(5-phospho-beta-D-ribosyl)imidazole-4-carboxamide</text>
        <dbReference type="Rhea" id="RHEA:15469"/>
        <dbReference type="ChEBI" id="CHEBI:58435"/>
        <dbReference type="ChEBI" id="CHEBI:58525"/>
        <dbReference type="EC" id="5.3.1.16"/>
    </reaction>
</comment>
<evidence type="ECO:0000256" key="8">
    <source>
        <dbReference type="ARBA" id="ARBA00022605"/>
    </source>
</evidence>
<dbReference type="HAMAP" id="MF_01014">
    <property type="entry name" value="HisA"/>
    <property type="match status" value="1"/>
</dbReference>
<keyword evidence="10 12" id="KW-0413">Isomerase</keyword>
<evidence type="ECO:0000256" key="13">
    <source>
        <dbReference type="RuleBase" id="RU003657"/>
    </source>
</evidence>
<dbReference type="Proteomes" id="UP000824135">
    <property type="component" value="Unassembled WGS sequence"/>
</dbReference>
<dbReference type="EC" id="5.3.1.16" evidence="5 12"/>
<evidence type="ECO:0000256" key="11">
    <source>
        <dbReference type="ARBA" id="ARBA00030547"/>
    </source>
</evidence>
<evidence type="ECO:0000256" key="14">
    <source>
        <dbReference type="RuleBase" id="RU003658"/>
    </source>
</evidence>
<dbReference type="EMBL" id="DXCO01000034">
    <property type="protein sequence ID" value="HIY78309.1"/>
    <property type="molecule type" value="Genomic_DNA"/>
</dbReference>
<feature type="active site" description="Proton acceptor" evidence="12">
    <location>
        <position position="10"/>
    </location>
</feature>
<dbReference type="FunFam" id="3.20.20.70:FF:000009">
    <property type="entry name" value="1-(5-phosphoribosyl)-5-[(5-phosphoribosylamino)methylideneamino] imidazole-4-carboxamide isomerase"/>
    <property type="match status" value="1"/>
</dbReference>
<organism evidence="15 16">
    <name type="scientific">Candidatus Borkfalkia excrementavium</name>
    <dbReference type="NCBI Taxonomy" id="2838505"/>
    <lineage>
        <taxon>Bacteria</taxon>
        <taxon>Bacillati</taxon>
        <taxon>Bacillota</taxon>
        <taxon>Clostridia</taxon>
        <taxon>Christensenellales</taxon>
        <taxon>Christensenellaceae</taxon>
        <taxon>Candidatus Borkfalkia</taxon>
    </lineage>
</organism>
<accession>A0A9D1Z8Q3</accession>
<dbReference type="PANTHER" id="PTHR43090">
    <property type="entry name" value="1-(5-PHOSPHORIBOSYL)-5-[(5-PHOSPHORIBOSYLAMINO)METHYLIDENEAMINO] IMIDAZOLE-4-CARBOXAMIDE ISOMERASE"/>
    <property type="match status" value="1"/>
</dbReference>
<dbReference type="InterPro" id="IPR023016">
    <property type="entry name" value="HisA/PriA"/>
</dbReference>
<evidence type="ECO:0000256" key="5">
    <source>
        <dbReference type="ARBA" id="ARBA00012550"/>
    </source>
</evidence>
<dbReference type="CDD" id="cd04732">
    <property type="entry name" value="HisA"/>
    <property type="match status" value="1"/>
</dbReference>
<dbReference type="InterPro" id="IPR006062">
    <property type="entry name" value="His_biosynth"/>
</dbReference>
<reference evidence="15" key="2">
    <citation type="submission" date="2021-04" db="EMBL/GenBank/DDBJ databases">
        <authorList>
            <person name="Gilroy R."/>
        </authorList>
    </citation>
    <scope>NUCLEOTIDE SEQUENCE</scope>
    <source>
        <strain evidence="15">CHK199-9574</strain>
    </source>
</reference>
<proteinExistence type="inferred from homology"/>
<keyword evidence="8 12" id="KW-0028">Amino-acid biosynthesis</keyword>
<comment type="similarity">
    <text evidence="4 12 13">Belongs to the HisA/HisF family.</text>
</comment>
<dbReference type="GO" id="GO:0000105">
    <property type="term" value="P:L-histidine biosynthetic process"/>
    <property type="evidence" value="ECO:0007669"/>
    <property type="project" value="UniProtKB-UniRule"/>
</dbReference>
<dbReference type="SUPFAM" id="SSF51366">
    <property type="entry name" value="Ribulose-phoshate binding barrel"/>
    <property type="match status" value="1"/>
</dbReference>
<comment type="pathway">
    <text evidence="3 12 14">Amino-acid biosynthesis; L-histidine biosynthesis; L-histidine from 5-phospho-alpha-D-ribose 1-diphosphate: step 4/9.</text>
</comment>
<sequence length="239" mass="25790">MKMILFPAIDILEGRAVRLFKGDKSRVTDYGDPLGFAEKWADEGAEWLHVVDLSGAFSGESGIDSEISEIKKRVGVKIQSGGGLRTLDDIARRLDAGADRVVIGTMAVAHPDDFALAVYRWGEKIVAGIDAKDGFFAVKGWTETTPVRADEFGRKCRRMGLGYALFTDISKDGAMQGVNIPETVRMQEETGLKVIASGGVSSLEDIAGLKARGVYGAVLGRSIYDGAVRLKDAFRTAKD</sequence>
<dbReference type="InterPro" id="IPR006063">
    <property type="entry name" value="HisA_bact_arch"/>
</dbReference>
<evidence type="ECO:0000256" key="3">
    <source>
        <dbReference type="ARBA" id="ARBA00005133"/>
    </source>
</evidence>
<evidence type="ECO:0000256" key="7">
    <source>
        <dbReference type="ARBA" id="ARBA00022490"/>
    </source>
</evidence>
<dbReference type="GO" id="GO:0000162">
    <property type="term" value="P:L-tryptophan biosynthetic process"/>
    <property type="evidence" value="ECO:0007669"/>
    <property type="project" value="TreeGrafter"/>
</dbReference>
<evidence type="ECO:0000313" key="15">
    <source>
        <dbReference type="EMBL" id="HIY78309.1"/>
    </source>
</evidence>
<dbReference type="InterPro" id="IPR013785">
    <property type="entry name" value="Aldolase_TIM"/>
</dbReference>
<dbReference type="InterPro" id="IPR011060">
    <property type="entry name" value="RibuloseP-bd_barrel"/>
</dbReference>
<dbReference type="PANTHER" id="PTHR43090:SF2">
    <property type="entry name" value="1-(5-PHOSPHORIBOSYL)-5-[(5-PHOSPHORIBOSYLAMINO)METHYLIDENEAMINO] IMIDAZOLE-4-CARBOXAMIDE ISOMERASE"/>
    <property type="match status" value="1"/>
</dbReference>
<dbReference type="Gene3D" id="3.20.20.70">
    <property type="entry name" value="Aldolase class I"/>
    <property type="match status" value="1"/>
</dbReference>
<dbReference type="GO" id="GO:0005737">
    <property type="term" value="C:cytoplasm"/>
    <property type="evidence" value="ECO:0007669"/>
    <property type="project" value="UniProtKB-SubCell"/>
</dbReference>
<protein>
    <recommendedName>
        <fullName evidence="6 12">1-(5-phosphoribosyl)-5-[(5-phosphoribosylamino)methylideneamino] imidazole-4-carboxamide isomerase</fullName>
        <ecNumber evidence="5 12">5.3.1.16</ecNumber>
    </recommendedName>
    <alternativeName>
        <fullName evidence="11 12">Phosphoribosylformimino-5-aminoimidazole carboxamide ribotide isomerase</fullName>
    </alternativeName>
</protein>
<evidence type="ECO:0000256" key="1">
    <source>
        <dbReference type="ARBA" id="ARBA00000901"/>
    </source>
</evidence>
<evidence type="ECO:0000256" key="9">
    <source>
        <dbReference type="ARBA" id="ARBA00023102"/>
    </source>
</evidence>
<name>A0A9D1Z8Q3_9FIRM</name>
<dbReference type="InterPro" id="IPR044524">
    <property type="entry name" value="Isoase_HisA-like"/>
</dbReference>
<comment type="caution">
    <text evidence="15">The sequence shown here is derived from an EMBL/GenBank/DDBJ whole genome shotgun (WGS) entry which is preliminary data.</text>
</comment>
<evidence type="ECO:0000256" key="2">
    <source>
        <dbReference type="ARBA" id="ARBA00004496"/>
    </source>
</evidence>
<dbReference type="Pfam" id="PF00977">
    <property type="entry name" value="His_biosynth"/>
    <property type="match status" value="1"/>
</dbReference>
<dbReference type="GO" id="GO:0003949">
    <property type="term" value="F:1-(5-phosphoribosyl)-5-[(5-phosphoribosylamino)methylideneamino]imidazole-4-carboxamide isomerase activity"/>
    <property type="evidence" value="ECO:0007669"/>
    <property type="project" value="UniProtKB-UniRule"/>
</dbReference>
<feature type="active site" description="Proton donor" evidence="12">
    <location>
        <position position="130"/>
    </location>
</feature>
<evidence type="ECO:0000313" key="16">
    <source>
        <dbReference type="Proteomes" id="UP000824135"/>
    </source>
</evidence>
<dbReference type="AlphaFoldDB" id="A0A9D1Z8Q3"/>
<reference evidence="15" key="1">
    <citation type="journal article" date="2021" name="PeerJ">
        <title>Extensive microbial diversity within the chicken gut microbiome revealed by metagenomics and culture.</title>
        <authorList>
            <person name="Gilroy R."/>
            <person name="Ravi A."/>
            <person name="Getino M."/>
            <person name="Pursley I."/>
            <person name="Horton D.L."/>
            <person name="Alikhan N.F."/>
            <person name="Baker D."/>
            <person name="Gharbi K."/>
            <person name="Hall N."/>
            <person name="Watson M."/>
            <person name="Adriaenssens E.M."/>
            <person name="Foster-Nyarko E."/>
            <person name="Jarju S."/>
            <person name="Secka A."/>
            <person name="Antonio M."/>
            <person name="Oren A."/>
            <person name="Chaudhuri R.R."/>
            <person name="La Ragione R."/>
            <person name="Hildebrand F."/>
            <person name="Pallen M.J."/>
        </authorList>
    </citation>
    <scope>NUCLEOTIDE SEQUENCE</scope>
    <source>
        <strain evidence="15">CHK199-9574</strain>
    </source>
</reference>
<evidence type="ECO:0000256" key="12">
    <source>
        <dbReference type="HAMAP-Rule" id="MF_01014"/>
    </source>
</evidence>